<dbReference type="Proteomes" id="UP000214646">
    <property type="component" value="Unassembled WGS sequence"/>
</dbReference>
<accession>A0A225DV07</accession>
<evidence type="ECO:0000313" key="2">
    <source>
        <dbReference type="EMBL" id="OWK39987.1"/>
    </source>
</evidence>
<evidence type="ECO:0000313" key="3">
    <source>
        <dbReference type="Proteomes" id="UP000214646"/>
    </source>
</evidence>
<gene>
    <name evidence="2" type="ORF">FRUB_05877</name>
</gene>
<feature type="region of interest" description="Disordered" evidence="1">
    <location>
        <begin position="54"/>
        <end position="98"/>
    </location>
</feature>
<proteinExistence type="predicted"/>
<protein>
    <submittedName>
        <fullName evidence="2">Uncharacterized protein</fullName>
    </submittedName>
</protein>
<dbReference type="AlphaFoldDB" id="A0A225DV07"/>
<organism evidence="2 3">
    <name type="scientific">Fimbriiglobus ruber</name>
    <dbReference type="NCBI Taxonomy" id="1908690"/>
    <lineage>
        <taxon>Bacteria</taxon>
        <taxon>Pseudomonadati</taxon>
        <taxon>Planctomycetota</taxon>
        <taxon>Planctomycetia</taxon>
        <taxon>Gemmatales</taxon>
        <taxon>Gemmataceae</taxon>
        <taxon>Fimbriiglobus</taxon>
    </lineage>
</organism>
<reference evidence="3" key="1">
    <citation type="submission" date="2017-06" db="EMBL/GenBank/DDBJ databases">
        <title>Genome analysis of Fimbriiglobus ruber SP5, the first member of the order Planctomycetales with confirmed chitinolytic capability.</title>
        <authorList>
            <person name="Ravin N.V."/>
            <person name="Rakitin A.L."/>
            <person name="Ivanova A.A."/>
            <person name="Beletsky A.V."/>
            <person name="Kulichevskaya I.S."/>
            <person name="Mardanov A.V."/>
            <person name="Dedysh S.N."/>
        </authorList>
    </citation>
    <scope>NUCLEOTIDE SEQUENCE [LARGE SCALE GENOMIC DNA]</scope>
    <source>
        <strain evidence="3">SP5</strain>
    </source>
</reference>
<feature type="compositionally biased region" description="Basic and acidic residues" evidence="1">
    <location>
        <begin position="74"/>
        <end position="92"/>
    </location>
</feature>
<keyword evidence="3" id="KW-1185">Reference proteome</keyword>
<dbReference type="RefSeq" id="WP_088256793.1">
    <property type="nucleotide sequence ID" value="NZ_NIDE01000009.1"/>
</dbReference>
<sequence length="167" mass="17420">MPTSILPTAAVRLAQLTDTLAALRDRVREAVAGELGRAVADAVRDLLTAVLRGHSAPVPPPVRRNRWDDDPDDWDRPPGDRWDAPNDPDEPRPAAGGWRPEWAGAVAAAAAVGRWLFARRLPLWAATGVGVVVGATALAGGPAARAVAGALAAAIDLARLTDPPAVF</sequence>
<comment type="caution">
    <text evidence="2">The sequence shown here is derived from an EMBL/GenBank/DDBJ whole genome shotgun (WGS) entry which is preliminary data.</text>
</comment>
<dbReference type="EMBL" id="NIDE01000009">
    <property type="protein sequence ID" value="OWK39987.1"/>
    <property type="molecule type" value="Genomic_DNA"/>
</dbReference>
<evidence type="ECO:0000256" key="1">
    <source>
        <dbReference type="SAM" id="MobiDB-lite"/>
    </source>
</evidence>
<name>A0A225DV07_9BACT</name>